<keyword evidence="3" id="KW-1185">Reference proteome</keyword>
<sequence>MAERLGLGLGALGLLALLVSYFLGVPGAAQSYLYGYSFFLALTLGTLSVLLLHHLTKSHWGQALQPFLEASVLTLPYLAVLFLPILITLPELYPWAQPEKVAADPLLQHRQPYNNPLFYTVRVAAYFLFWSFVAGRLVGWGRTAEAALVQKRTETAAWGLALFVVVTTFGAFDLLMGLEPHFYSASYGALFAVGHTLGGLAFAAMLATRTPAVAAFLIRKNLQNQANLMLAFSIIWIYLALTTFIIVWGANFPHEVEYYVPRSEGLWGGVAAVLLLGQFLLPFLALLTNPPKRDPRVLFYVAAWIVAFRLVDHTWTVIPSFGRGLLWSDLAALLGVGGLWVVAFTQQLRRRLEAVDAR</sequence>
<name>A0A399EQR9_9DEIN</name>
<feature type="transmembrane region" description="Helical" evidence="1">
    <location>
        <begin position="324"/>
        <end position="344"/>
    </location>
</feature>
<feature type="transmembrane region" description="Helical" evidence="1">
    <location>
        <begin position="228"/>
        <end position="250"/>
    </location>
</feature>
<dbReference type="PANTHER" id="PTHR43044:SF1">
    <property type="entry name" value="QUINOL:CYTOCHROME C OXIDOREDUCTASE QUINONE-BINDING SUBUNIT 2"/>
    <property type="match status" value="1"/>
</dbReference>
<feature type="transmembrane region" description="Helical" evidence="1">
    <location>
        <begin position="156"/>
        <end position="175"/>
    </location>
</feature>
<dbReference type="PANTHER" id="PTHR43044">
    <property type="match status" value="1"/>
</dbReference>
<evidence type="ECO:0000256" key="1">
    <source>
        <dbReference type="SAM" id="Phobius"/>
    </source>
</evidence>
<dbReference type="EMBL" id="QWLA01000032">
    <property type="protein sequence ID" value="RIH86215.1"/>
    <property type="molecule type" value="Genomic_DNA"/>
</dbReference>
<feature type="transmembrane region" description="Helical" evidence="1">
    <location>
        <begin position="187"/>
        <end position="207"/>
    </location>
</feature>
<protein>
    <recommendedName>
        <fullName evidence="4">Quinol:cytochrome c oxidoreductase quinone-binding subunit 2</fullName>
    </recommendedName>
</protein>
<feature type="transmembrane region" description="Helical" evidence="1">
    <location>
        <begin position="265"/>
        <end position="285"/>
    </location>
</feature>
<feature type="transmembrane region" description="Helical" evidence="1">
    <location>
        <begin position="117"/>
        <end position="135"/>
    </location>
</feature>
<keyword evidence="1" id="KW-0472">Membrane</keyword>
<feature type="transmembrane region" description="Helical" evidence="1">
    <location>
        <begin position="67"/>
        <end position="87"/>
    </location>
</feature>
<reference evidence="2 3" key="1">
    <citation type="submission" date="2018-08" db="EMBL/GenBank/DDBJ databases">
        <title>Meiothermus roseus NBRC 110900 genome sequencing project.</title>
        <authorList>
            <person name="Da Costa M.S."/>
            <person name="Albuquerque L."/>
            <person name="Raposo P."/>
            <person name="Froufe H.J.C."/>
            <person name="Barroso C.S."/>
            <person name="Egas C."/>
        </authorList>
    </citation>
    <scope>NUCLEOTIDE SEQUENCE [LARGE SCALE GENOMIC DNA]</scope>
    <source>
        <strain evidence="2 3">NBRC 110900</strain>
    </source>
</reference>
<proteinExistence type="predicted"/>
<feature type="transmembrane region" description="Helical" evidence="1">
    <location>
        <begin position="297"/>
        <end position="318"/>
    </location>
</feature>
<keyword evidence="1" id="KW-0812">Transmembrane</keyword>
<evidence type="ECO:0000313" key="2">
    <source>
        <dbReference type="EMBL" id="RIH86215.1"/>
    </source>
</evidence>
<dbReference type="Proteomes" id="UP000265341">
    <property type="component" value="Unassembled WGS sequence"/>
</dbReference>
<evidence type="ECO:0000313" key="3">
    <source>
        <dbReference type="Proteomes" id="UP000265341"/>
    </source>
</evidence>
<feature type="transmembrane region" description="Helical" evidence="1">
    <location>
        <begin position="34"/>
        <end position="55"/>
    </location>
</feature>
<dbReference type="OrthoDB" id="140980at2"/>
<organism evidence="2 3">
    <name type="scientific">Calidithermus roseus</name>
    <dbReference type="NCBI Taxonomy" id="1644118"/>
    <lineage>
        <taxon>Bacteria</taxon>
        <taxon>Thermotogati</taxon>
        <taxon>Deinococcota</taxon>
        <taxon>Deinococci</taxon>
        <taxon>Thermales</taxon>
        <taxon>Thermaceae</taxon>
        <taxon>Calidithermus</taxon>
    </lineage>
</organism>
<gene>
    <name evidence="2" type="ORF">Mrose_01873</name>
</gene>
<keyword evidence="1" id="KW-1133">Transmembrane helix</keyword>
<comment type="caution">
    <text evidence="2">The sequence shown here is derived from an EMBL/GenBank/DDBJ whole genome shotgun (WGS) entry which is preliminary data.</text>
</comment>
<dbReference type="AlphaFoldDB" id="A0A399EQR9"/>
<evidence type="ECO:0008006" key="4">
    <source>
        <dbReference type="Google" id="ProtNLM"/>
    </source>
</evidence>
<accession>A0A399EQR9</accession>
<dbReference type="RefSeq" id="WP_119277662.1">
    <property type="nucleotide sequence ID" value="NZ_QWLA01000032.1"/>
</dbReference>